<keyword evidence="1" id="KW-0812">Transmembrane</keyword>
<sequence length="224" mass="25656">MVMILRTLLFPVDNGMGTGLSGDGYSAEYDLWTGKVRWRKAAEGSISKQQELTFRLLVLSSILSPILVAGLLFFSRNLFQGTKILYKDVDKYAPIILGIVLFLAFETLMLAIRRRDPIVQVEPSLKNQHEYFEKMFDFSIKKNISGRKIPPYVTTYLASFSVLLCIPLSYYVYLNPENFSDTNYGPIVTLLVTSVFVSLLPNVLWNLIIKHIIYLKLIRKTKEE</sequence>
<name>A0A4T2GKE8_STRSU</name>
<protein>
    <submittedName>
        <fullName evidence="2">Uncharacterized protein</fullName>
    </submittedName>
</protein>
<evidence type="ECO:0000313" key="2">
    <source>
        <dbReference type="EMBL" id="TIH99435.1"/>
    </source>
</evidence>
<dbReference type="AlphaFoldDB" id="A0A4T2GKE8"/>
<keyword evidence="1" id="KW-0472">Membrane</keyword>
<feature type="transmembrane region" description="Helical" evidence="1">
    <location>
        <begin position="149"/>
        <end position="172"/>
    </location>
</feature>
<gene>
    <name evidence="2" type="ORF">FAJ39_07720</name>
</gene>
<dbReference type="EMBL" id="SSXO01000004">
    <property type="protein sequence ID" value="TIH99435.1"/>
    <property type="molecule type" value="Genomic_DNA"/>
</dbReference>
<dbReference type="Proteomes" id="UP000305165">
    <property type="component" value="Unassembled WGS sequence"/>
</dbReference>
<organism evidence="2 3">
    <name type="scientific">Streptococcus suis</name>
    <dbReference type="NCBI Taxonomy" id="1307"/>
    <lineage>
        <taxon>Bacteria</taxon>
        <taxon>Bacillati</taxon>
        <taxon>Bacillota</taxon>
        <taxon>Bacilli</taxon>
        <taxon>Lactobacillales</taxon>
        <taxon>Streptococcaceae</taxon>
        <taxon>Streptococcus</taxon>
    </lineage>
</organism>
<evidence type="ECO:0000256" key="1">
    <source>
        <dbReference type="SAM" id="Phobius"/>
    </source>
</evidence>
<comment type="caution">
    <text evidence="2">The sequence shown here is derived from an EMBL/GenBank/DDBJ whole genome shotgun (WGS) entry which is preliminary data.</text>
</comment>
<feature type="transmembrane region" description="Helical" evidence="1">
    <location>
        <begin position="56"/>
        <end position="75"/>
    </location>
</feature>
<evidence type="ECO:0000313" key="3">
    <source>
        <dbReference type="Proteomes" id="UP000305165"/>
    </source>
</evidence>
<proteinExistence type="predicted"/>
<feature type="transmembrane region" description="Helical" evidence="1">
    <location>
        <begin position="95"/>
        <end position="112"/>
    </location>
</feature>
<dbReference type="OrthoDB" id="2224231at2"/>
<feature type="transmembrane region" description="Helical" evidence="1">
    <location>
        <begin position="184"/>
        <end position="209"/>
    </location>
</feature>
<reference evidence="2 3" key="1">
    <citation type="submission" date="2019-04" db="EMBL/GenBank/DDBJ databases">
        <title>Genome analysis of Streptococcus suis strain WUSS424.</title>
        <authorList>
            <person name="Chen H."/>
            <person name="Gao X."/>
            <person name="Wu Z."/>
        </authorList>
    </citation>
    <scope>NUCLEOTIDE SEQUENCE [LARGE SCALE GENOMIC DNA]</scope>
    <source>
        <strain evidence="2 3">WUSS424</strain>
    </source>
</reference>
<accession>A0A4T2GKE8</accession>
<keyword evidence="1" id="KW-1133">Transmembrane helix</keyword>